<dbReference type="InterPro" id="IPR000701">
    <property type="entry name" value="SuccDH_FuR_B_TM-su"/>
</dbReference>
<dbReference type="OrthoDB" id="5345350at2"/>
<organism evidence="11 12">
    <name type="scientific">Sulfurovum riftiae</name>
    <dbReference type="NCBI Taxonomy" id="1630136"/>
    <lineage>
        <taxon>Bacteria</taxon>
        <taxon>Pseudomonadati</taxon>
        <taxon>Campylobacterota</taxon>
        <taxon>Epsilonproteobacteria</taxon>
        <taxon>Campylobacterales</taxon>
        <taxon>Sulfurovaceae</taxon>
        <taxon>Sulfurovum</taxon>
    </lineage>
</organism>
<evidence type="ECO:0000313" key="11">
    <source>
        <dbReference type="EMBL" id="KYJ87096.1"/>
    </source>
</evidence>
<comment type="function">
    <text evidence="8">The fumarate reductase enzyme complex is required for fumarate respiration. This subunit anchors the complex in the membrane and binds a diheme cytochrome b.</text>
</comment>
<feature type="transmembrane region" description="Helical" evidence="10">
    <location>
        <begin position="213"/>
        <end position="233"/>
    </location>
</feature>
<sequence>MLNRESVTELLTGKDSTKRKSRMPARIDFLQSASGLILAIFIMFHIVFEGSILLGKEAMYTLTKMFEGEPFIEGGEPLIISVLAFIIFSLFVLHAGVAVRKFPSSYREYQRYAEHKELLNHSDTNLWNVQITTGFIMFFLGSIHLYMMMTQPENIGPYASSDRIYSDLMWPMYLVLLISVVLHGGIGLYRLIIKWGWFDGKDPKRNRQRSRKIAKVLVTLYLLLGLASLATYMKIGYEHRDAYGERYVPGSEK</sequence>
<protein>
    <recommendedName>
        <fullName evidence="8">Fumarate reductase cytochrome b subunit</fullName>
    </recommendedName>
</protein>
<feature type="transmembrane region" description="Helical" evidence="10">
    <location>
        <begin position="78"/>
        <end position="99"/>
    </location>
</feature>
<dbReference type="AlphaFoldDB" id="A0A151CHV1"/>
<keyword evidence="8" id="KW-0813">Transport</keyword>
<dbReference type="STRING" id="1630136.AS592_03795"/>
<keyword evidence="8" id="KW-0249">Electron transport</keyword>
<evidence type="ECO:0000256" key="7">
    <source>
        <dbReference type="ARBA" id="ARBA00023136"/>
    </source>
</evidence>
<keyword evidence="8" id="KW-0816">Tricarboxylic acid cycle</keyword>
<dbReference type="SUPFAM" id="SSF81343">
    <property type="entry name" value="Fumarate reductase respiratory complex transmembrane subunits"/>
    <property type="match status" value="1"/>
</dbReference>
<evidence type="ECO:0000313" key="12">
    <source>
        <dbReference type="Proteomes" id="UP000075359"/>
    </source>
</evidence>
<evidence type="ECO:0000256" key="1">
    <source>
        <dbReference type="ARBA" id="ARBA00004370"/>
    </source>
</evidence>
<keyword evidence="8" id="KW-1003">Cell membrane</keyword>
<dbReference type="Pfam" id="PF01127">
    <property type="entry name" value="Sdh_cyt"/>
    <property type="match status" value="1"/>
</dbReference>
<comment type="subcellular location">
    <subcellularLocation>
        <location evidence="8">Cell inner membrane</location>
    </subcellularLocation>
    <subcellularLocation>
        <location evidence="1">Membrane</location>
    </subcellularLocation>
</comment>
<feature type="binding site" description="axial binding residue" evidence="9">
    <location>
        <position position="144"/>
    </location>
    <ligand>
        <name>heme b</name>
        <dbReference type="ChEBI" id="CHEBI:60344"/>
        <label>bD</label>
    </ligand>
    <ligandPart>
        <name>Fe</name>
        <dbReference type="ChEBI" id="CHEBI:18248"/>
    </ligandPart>
</feature>
<evidence type="ECO:0000256" key="8">
    <source>
        <dbReference type="PIRNR" id="PIRNR000177"/>
    </source>
</evidence>
<evidence type="ECO:0000256" key="5">
    <source>
        <dbReference type="ARBA" id="ARBA00022989"/>
    </source>
</evidence>
<gene>
    <name evidence="11" type="ORF">AS592_03795</name>
</gene>
<dbReference type="GO" id="GO:0046872">
    <property type="term" value="F:metal ion binding"/>
    <property type="evidence" value="ECO:0007669"/>
    <property type="project" value="UniProtKB-UniRule"/>
</dbReference>
<feature type="transmembrane region" description="Helical" evidence="10">
    <location>
        <begin position="29"/>
        <end position="48"/>
    </location>
</feature>
<feature type="binding site" description="axial binding residue" evidence="9">
    <location>
        <position position="183"/>
    </location>
    <ligand>
        <name>heme b</name>
        <dbReference type="ChEBI" id="CHEBI:60344"/>
        <label>bD</label>
    </ligand>
    <ligandPart>
        <name>Fe</name>
        <dbReference type="ChEBI" id="CHEBI:18248"/>
    </ligandPart>
</feature>
<keyword evidence="3 10" id="KW-0812">Transmembrane</keyword>
<keyword evidence="12" id="KW-1185">Reference proteome</keyword>
<dbReference type="InterPro" id="IPR034804">
    <property type="entry name" value="SQR/QFR_C/D"/>
</dbReference>
<feature type="binding site" description="axial binding residue" evidence="9">
    <location>
        <position position="94"/>
    </location>
    <ligand>
        <name>heme b</name>
        <dbReference type="ChEBI" id="CHEBI:60344"/>
        <label>bD</label>
    </ligand>
    <ligandPart>
        <name>Fe</name>
        <dbReference type="ChEBI" id="CHEBI:18248"/>
    </ligandPart>
</feature>
<dbReference type="CDD" id="cd00581">
    <property type="entry name" value="QFR_TypeB_TM"/>
    <property type="match status" value="1"/>
</dbReference>
<keyword evidence="5 10" id="KW-1133">Transmembrane helix</keyword>
<dbReference type="GO" id="GO:0005886">
    <property type="term" value="C:plasma membrane"/>
    <property type="evidence" value="ECO:0007669"/>
    <property type="project" value="UniProtKB-SubCell"/>
</dbReference>
<keyword evidence="7 8" id="KW-0472">Membrane</keyword>
<evidence type="ECO:0000256" key="6">
    <source>
        <dbReference type="ARBA" id="ARBA00023004"/>
    </source>
</evidence>
<dbReference type="InterPro" id="IPR004224">
    <property type="entry name" value="Fum_red_B_TM"/>
</dbReference>
<keyword evidence="4 8" id="KW-0479">Metal-binding</keyword>
<evidence type="ECO:0000256" key="3">
    <source>
        <dbReference type="ARBA" id="ARBA00022692"/>
    </source>
</evidence>
<dbReference type="Gene3D" id="1.20.1300.10">
    <property type="entry name" value="Fumarate reductase/succinate dehydrogenase, transmembrane subunit"/>
    <property type="match status" value="1"/>
</dbReference>
<evidence type="ECO:0000256" key="4">
    <source>
        <dbReference type="ARBA" id="ARBA00022723"/>
    </source>
</evidence>
<dbReference type="PIRSF" id="PIRSF000177">
    <property type="entry name" value="Fumar_rd_cyt_b"/>
    <property type="match status" value="1"/>
</dbReference>
<evidence type="ECO:0000256" key="2">
    <source>
        <dbReference type="ARBA" id="ARBA00022617"/>
    </source>
</evidence>
<dbReference type="GO" id="GO:0006099">
    <property type="term" value="P:tricarboxylic acid cycle"/>
    <property type="evidence" value="ECO:0007669"/>
    <property type="project" value="UniProtKB-UniRule"/>
</dbReference>
<keyword evidence="2 8" id="KW-0349">Heme</keyword>
<comment type="caution">
    <text evidence="11">The sequence shown here is derived from an EMBL/GenBank/DDBJ whole genome shotgun (WGS) entry which is preliminary data.</text>
</comment>
<evidence type="ECO:0000256" key="10">
    <source>
        <dbReference type="SAM" id="Phobius"/>
    </source>
</evidence>
<dbReference type="Proteomes" id="UP000075359">
    <property type="component" value="Unassembled WGS sequence"/>
</dbReference>
<evidence type="ECO:0000256" key="9">
    <source>
        <dbReference type="PIRSR" id="PIRSR000177-1"/>
    </source>
</evidence>
<feature type="binding site" description="axial binding residue" evidence="9">
    <location>
        <position position="45"/>
    </location>
    <ligand>
        <name>heme b</name>
        <dbReference type="ChEBI" id="CHEBI:60344"/>
        <label>bD</label>
    </ligand>
    <ligandPart>
        <name>Fe</name>
        <dbReference type="ChEBI" id="CHEBI:18248"/>
    </ligandPart>
</feature>
<reference evidence="11 12" key="1">
    <citation type="submission" date="2015-11" db="EMBL/GenBank/DDBJ databases">
        <title>Draft genome of Sulfurovum riftiae 1812E, a member of the Epsilonproteobacteria isolated from the tube of the deep-sea hydrothermal vent tubewom Riftia pachyptila.</title>
        <authorList>
            <person name="Vetriani C."/>
            <person name="Giovannelli D."/>
        </authorList>
    </citation>
    <scope>NUCLEOTIDE SEQUENCE [LARGE SCALE GENOMIC DNA]</scope>
    <source>
        <strain evidence="11 12">1812E</strain>
    </source>
</reference>
<dbReference type="NCBIfam" id="NF010072">
    <property type="entry name" value="PRK13553.1"/>
    <property type="match status" value="1"/>
</dbReference>
<dbReference type="RefSeq" id="WP_067329382.1">
    <property type="nucleotide sequence ID" value="NZ_LNKT01000005.1"/>
</dbReference>
<proteinExistence type="predicted"/>
<feature type="transmembrane region" description="Helical" evidence="10">
    <location>
        <begin position="126"/>
        <end position="148"/>
    </location>
</feature>
<name>A0A151CHV1_9BACT</name>
<accession>A0A151CHV1</accession>
<feature type="transmembrane region" description="Helical" evidence="10">
    <location>
        <begin position="168"/>
        <end position="192"/>
    </location>
</feature>
<dbReference type="EMBL" id="LNKT01000005">
    <property type="protein sequence ID" value="KYJ87096.1"/>
    <property type="molecule type" value="Genomic_DNA"/>
</dbReference>
<keyword evidence="6 8" id="KW-0408">Iron</keyword>